<accession>A0A644VM77</accession>
<dbReference type="InterPro" id="IPR011050">
    <property type="entry name" value="Pectin_lyase_fold/virulence"/>
</dbReference>
<organism evidence="2">
    <name type="scientific">bioreactor metagenome</name>
    <dbReference type="NCBI Taxonomy" id="1076179"/>
    <lineage>
        <taxon>unclassified sequences</taxon>
        <taxon>metagenomes</taxon>
        <taxon>ecological metagenomes</taxon>
    </lineage>
</organism>
<feature type="transmembrane region" description="Helical" evidence="1">
    <location>
        <begin position="16"/>
        <end position="39"/>
    </location>
</feature>
<dbReference type="AlphaFoldDB" id="A0A644VM77"/>
<dbReference type="InterPro" id="IPR012334">
    <property type="entry name" value="Pectin_lyas_fold"/>
</dbReference>
<name>A0A644VM77_9ZZZZ</name>
<proteinExistence type="predicted"/>
<gene>
    <name evidence="2" type="ORF">SDC9_37829</name>
</gene>
<evidence type="ECO:0008006" key="3">
    <source>
        <dbReference type="Google" id="ProtNLM"/>
    </source>
</evidence>
<dbReference type="Gene3D" id="2.160.20.10">
    <property type="entry name" value="Single-stranded right-handed beta-helix, Pectin lyase-like"/>
    <property type="match status" value="1"/>
</dbReference>
<reference evidence="2" key="1">
    <citation type="submission" date="2019-08" db="EMBL/GenBank/DDBJ databases">
        <authorList>
            <person name="Kucharzyk K."/>
            <person name="Murdoch R.W."/>
            <person name="Higgins S."/>
            <person name="Loffler F."/>
        </authorList>
    </citation>
    <scope>NUCLEOTIDE SEQUENCE</scope>
</reference>
<keyword evidence="1" id="KW-0472">Membrane</keyword>
<dbReference type="EMBL" id="VSSQ01000338">
    <property type="protein sequence ID" value="MPL91752.1"/>
    <property type="molecule type" value="Genomic_DNA"/>
</dbReference>
<keyword evidence="1" id="KW-1133">Transmembrane helix</keyword>
<protein>
    <recommendedName>
        <fullName evidence="3">Right handed beta helix domain-containing protein</fullName>
    </recommendedName>
</protein>
<keyword evidence="1" id="KW-0812">Transmembrane</keyword>
<dbReference type="SUPFAM" id="SSF51126">
    <property type="entry name" value="Pectin lyase-like"/>
    <property type="match status" value="1"/>
</dbReference>
<dbReference type="InterPro" id="IPR026444">
    <property type="entry name" value="Secre_tail"/>
</dbReference>
<dbReference type="NCBIfam" id="TIGR04183">
    <property type="entry name" value="Por_Secre_tail"/>
    <property type="match status" value="1"/>
</dbReference>
<evidence type="ECO:0000256" key="1">
    <source>
        <dbReference type="SAM" id="Phobius"/>
    </source>
</evidence>
<sequence length="615" mass="68417">MPINIKTQLLTRSHHIIVAFSFLVAGMLFPTLAATNYYIDNLNGNDSNSGQSVDKAWKSLTKVNAKTFQPGDSILFKSDGVWVGRLYPRGSGTAGKPIVIDKYGHGGRPLFDGDGMTGTGVVYLYNQAYWEINNLEITNDAVAEGDRRGVRIEINEGVGVVNHIYLRNLHIHHIKGRVGQERSHKRTAGVGFAVVSAKNIETRFNDIRVENCLIHDCQNQGIITECVGGDGFQPGTPEWNRMRITNAVIRNNTIYNISKNAMIIRLFDGGVVEYNVCYNTANGITGNTMFTCACDGTIFQYNEGYLNNSPDADGSMYDADLRSPNTIWQYSYSHDNAHGLFWNCTVQEDANLICRYNISQNDKGILFCINYPVTSIHIYNNTVYIPSHLSPVIISERGNGNKTDNPNTRTYNFRNNIIYNLSSTATYDWKNTRYNRTFEANCFYGVHPSGEPADSKKITTNPLLFDPGSGGIGVNSVNGYQLQPNSPCIDAGVVIPDNGGRDYWGNTLYNGKPDIGAHEYQGHSSLKNVLSDGFEFKLSANPLLLGKELKITTENLISEQVTIRVYSQEGIRIFSKAYNENINSFLIGSPFKMPGIYYVKVDIGKHVSTKKIIVK</sequence>
<evidence type="ECO:0000313" key="2">
    <source>
        <dbReference type="EMBL" id="MPL91752.1"/>
    </source>
</evidence>
<comment type="caution">
    <text evidence="2">The sequence shown here is derived from an EMBL/GenBank/DDBJ whole genome shotgun (WGS) entry which is preliminary data.</text>
</comment>